<evidence type="ECO:0000313" key="1">
    <source>
        <dbReference type="EMBL" id="SDZ92249.1"/>
    </source>
</evidence>
<protein>
    <recommendedName>
        <fullName evidence="3">Transposase</fullName>
    </recommendedName>
</protein>
<evidence type="ECO:0000313" key="2">
    <source>
        <dbReference type="Proteomes" id="UP000199041"/>
    </source>
</evidence>
<proteinExistence type="predicted"/>
<dbReference type="AlphaFoldDB" id="A0A1H3WYS6"/>
<name>A0A1H3WYS6_9BACT</name>
<evidence type="ECO:0008006" key="3">
    <source>
        <dbReference type="Google" id="ProtNLM"/>
    </source>
</evidence>
<dbReference type="Proteomes" id="UP000199041">
    <property type="component" value="Unassembled WGS sequence"/>
</dbReference>
<reference evidence="1 2" key="1">
    <citation type="submission" date="2016-10" db="EMBL/GenBank/DDBJ databases">
        <authorList>
            <person name="de Groot N.N."/>
        </authorList>
    </citation>
    <scope>NUCLEOTIDE SEQUENCE [LARGE SCALE GENOMIC DNA]</scope>
    <source>
        <strain evidence="1 2">Vu-144</strain>
    </source>
</reference>
<dbReference type="EMBL" id="FNQY01000004">
    <property type="protein sequence ID" value="SDZ92249.1"/>
    <property type="molecule type" value="Genomic_DNA"/>
</dbReference>
<dbReference type="RefSeq" id="WP_170831144.1">
    <property type="nucleotide sequence ID" value="NZ_FNQY01000004.1"/>
</dbReference>
<keyword evidence="2" id="KW-1185">Reference proteome</keyword>
<gene>
    <name evidence="1" type="ORF">SAMN05192529_10491</name>
</gene>
<sequence>MEPFVDLIRFLLPEGTLDYFELVNILKDKDGLILFLEEKNELPEEYKGQKFHSKGFYPEVRIQDFPIREHKVILSIKRRRWENPDTGAIVSRDWDLVMKGTRLTKEFADFLKGTLG</sequence>
<accession>A0A1H3WYS6</accession>
<organism evidence="1 2">
    <name type="scientific">Arachidicoccus rhizosphaerae</name>
    <dbReference type="NCBI Taxonomy" id="551991"/>
    <lineage>
        <taxon>Bacteria</taxon>
        <taxon>Pseudomonadati</taxon>
        <taxon>Bacteroidota</taxon>
        <taxon>Chitinophagia</taxon>
        <taxon>Chitinophagales</taxon>
        <taxon>Chitinophagaceae</taxon>
        <taxon>Arachidicoccus</taxon>
    </lineage>
</organism>